<dbReference type="EMBL" id="GEEE01010588">
    <property type="protein sequence ID" value="JAP52637.1"/>
    <property type="molecule type" value="Transcribed_RNA"/>
</dbReference>
<comment type="similarity">
    <text evidence="3">Belongs to the metallophosphoesterase superfamily. Purple acid phosphatase family.</text>
</comment>
<keyword evidence="1 3" id="KW-0732">Signal</keyword>
<dbReference type="PANTHER" id="PTHR45867">
    <property type="entry name" value="PURPLE ACID PHOSPHATASE"/>
    <property type="match status" value="1"/>
</dbReference>
<dbReference type="Gene3D" id="3.60.21.10">
    <property type="match status" value="1"/>
</dbReference>
<dbReference type="Gene3D" id="2.60.40.380">
    <property type="entry name" value="Purple acid phosphatase-like, N-terminal"/>
    <property type="match status" value="1"/>
</dbReference>
<dbReference type="CDD" id="cd00839">
    <property type="entry name" value="MPP_PAPs"/>
    <property type="match status" value="1"/>
</dbReference>
<feature type="domain" description="Fibronectin type-III" evidence="4">
    <location>
        <begin position="32"/>
        <end position="134"/>
    </location>
</feature>
<accession>A0A0X3PRK2</accession>
<keyword evidence="2" id="KW-0325">Glycoprotein</keyword>
<evidence type="ECO:0000259" key="4">
    <source>
        <dbReference type="PROSITE" id="PS50853"/>
    </source>
</evidence>
<evidence type="ECO:0000256" key="3">
    <source>
        <dbReference type="RuleBase" id="RU361203"/>
    </source>
</evidence>
<name>A0A0X3PRK2_SCHSO</name>
<dbReference type="Pfam" id="PF16656">
    <property type="entry name" value="Pur_ac_phosph_N"/>
    <property type="match status" value="1"/>
</dbReference>
<dbReference type="InterPro" id="IPR015914">
    <property type="entry name" value="PAPs_N"/>
</dbReference>
<protein>
    <recommendedName>
        <fullName evidence="3">Purple acid phosphatase</fullName>
        <ecNumber evidence="3">3.1.3.2</ecNumber>
    </recommendedName>
</protein>
<dbReference type="InterPro" id="IPR008963">
    <property type="entry name" value="Purple_acid_Pase-like_N"/>
</dbReference>
<dbReference type="AlphaFoldDB" id="A0A0X3PRK2"/>
<feature type="chain" id="PRO_5006988094" description="Purple acid phosphatase" evidence="3">
    <location>
        <begin position="30"/>
        <end position="489"/>
    </location>
</feature>
<dbReference type="EC" id="3.1.3.2" evidence="3"/>
<dbReference type="GO" id="GO:0046872">
    <property type="term" value="F:metal ion binding"/>
    <property type="evidence" value="ECO:0007669"/>
    <property type="project" value="InterPro"/>
</dbReference>
<comment type="catalytic activity">
    <reaction evidence="3">
        <text>a phosphate monoester + H2O = an alcohol + phosphate</text>
        <dbReference type="Rhea" id="RHEA:15017"/>
        <dbReference type="ChEBI" id="CHEBI:15377"/>
        <dbReference type="ChEBI" id="CHEBI:30879"/>
        <dbReference type="ChEBI" id="CHEBI:43474"/>
        <dbReference type="ChEBI" id="CHEBI:67140"/>
        <dbReference type="EC" id="3.1.3.2"/>
    </reaction>
</comment>
<reference evidence="5" key="1">
    <citation type="submission" date="2016-01" db="EMBL/GenBank/DDBJ databases">
        <title>Reference transcriptome for the parasite Schistocephalus solidus: insights into the molecular evolution of parasitism.</title>
        <authorList>
            <person name="Hebert F.O."/>
            <person name="Grambauer S."/>
            <person name="Barber I."/>
            <person name="Landry C.R."/>
            <person name="Aubin-Horth N."/>
        </authorList>
    </citation>
    <scope>NUCLEOTIDE SEQUENCE</scope>
</reference>
<dbReference type="InterPro" id="IPR041792">
    <property type="entry name" value="MPP_PAP"/>
</dbReference>
<dbReference type="Pfam" id="PF14008">
    <property type="entry name" value="Metallophos_C"/>
    <property type="match status" value="1"/>
</dbReference>
<dbReference type="InterPro" id="IPR025733">
    <property type="entry name" value="PAPs_C"/>
</dbReference>
<keyword evidence="3" id="KW-0378">Hydrolase</keyword>
<evidence type="ECO:0000313" key="5">
    <source>
        <dbReference type="EMBL" id="JAP52637.1"/>
    </source>
</evidence>
<dbReference type="GO" id="GO:0003993">
    <property type="term" value="F:acid phosphatase activity"/>
    <property type="evidence" value="ECO:0007669"/>
    <property type="project" value="UniProtKB-EC"/>
</dbReference>
<evidence type="ECO:0000256" key="2">
    <source>
        <dbReference type="ARBA" id="ARBA00023180"/>
    </source>
</evidence>
<proteinExistence type="inferred from homology"/>
<dbReference type="InterPro" id="IPR004843">
    <property type="entry name" value="Calcineurin-like_PHP"/>
</dbReference>
<sequence length="489" mass="55390">LPESKAGWRNISMLAVVLVALGLCGPTLCSVVPEQIHLSLGESSETVVLTWLTQNATKDTTVFYGVQKPENIAHGTQVEFTDGGMKQRKTYIHSVTFPNLKPDTQYVYTVGSDVTRVGSPTHWSSIFKFRTMPPGSNWTLRFAMIGDMGVVNAVSLPFLEKDVAEEKYHMVLHNGDFAYDMNDDNGRVGDAFMNLIQNIATTVPYMTSVGNHEEAYNFSHYKARFRMPGSFENLLYSINVGPVHFVSFSAEFYYFTKYGTEQIVRQFNWLEKDLLEANKPENRAKHPWIIAFSHRPMYCSNSDDSEHCPNPDNRIRVGFPIYNGYYRDYVLGLEKLFFEQGVDIVFAAHEHSYERCYPVFNLKVCNASAHDPYENPTAPVHIVSGSAGCKEGEDPFVRNPQPWSAFQSDDYGYTSVVVHNFTHLELQQFSVEGPEPTVIDRMLLKKSHPRTPFTCNAESLEMAADWHYSSLGEILERTISSTYMLSSGK</sequence>
<dbReference type="PANTHER" id="PTHR45867:SF3">
    <property type="entry name" value="ACID PHOSPHATASE TYPE 7"/>
    <property type="match status" value="1"/>
</dbReference>
<feature type="signal peptide" evidence="3">
    <location>
        <begin position="1"/>
        <end position="29"/>
    </location>
</feature>
<evidence type="ECO:0000256" key="1">
    <source>
        <dbReference type="ARBA" id="ARBA00022729"/>
    </source>
</evidence>
<gene>
    <name evidence="5" type="primary">PAPL</name>
    <name evidence="5" type="ORF">TR133589</name>
</gene>
<dbReference type="SUPFAM" id="SSF56300">
    <property type="entry name" value="Metallo-dependent phosphatases"/>
    <property type="match status" value="1"/>
</dbReference>
<dbReference type="Pfam" id="PF00149">
    <property type="entry name" value="Metallophos"/>
    <property type="match status" value="1"/>
</dbReference>
<feature type="non-terminal residue" evidence="5">
    <location>
        <position position="1"/>
    </location>
</feature>
<organism evidence="5">
    <name type="scientific">Schistocephalus solidus</name>
    <name type="common">Tapeworm</name>
    <dbReference type="NCBI Taxonomy" id="70667"/>
    <lineage>
        <taxon>Eukaryota</taxon>
        <taxon>Metazoa</taxon>
        <taxon>Spiralia</taxon>
        <taxon>Lophotrochozoa</taxon>
        <taxon>Platyhelminthes</taxon>
        <taxon>Cestoda</taxon>
        <taxon>Eucestoda</taxon>
        <taxon>Diphyllobothriidea</taxon>
        <taxon>Diphyllobothriidae</taxon>
        <taxon>Schistocephalus</taxon>
    </lineage>
</organism>
<dbReference type="PROSITE" id="PS50853">
    <property type="entry name" value="FN3"/>
    <property type="match status" value="1"/>
</dbReference>
<dbReference type="InterPro" id="IPR003961">
    <property type="entry name" value="FN3_dom"/>
</dbReference>
<dbReference type="InterPro" id="IPR029052">
    <property type="entry name" value="Metallo-depent_PP-like"/>
</dbReference>
<dbReference type="SUPFAM" id="SSF49363">
    <property type="entry name" value="Purple acid phosphatase, N-terminal domain"/>
    <property type="match status" value="1"/>
</dbReference>